<dbReference type="Gene3D" id="3.40.50.1820">
    <property type="entry name" value="alpha/beta hydrolase"/>
    <property type="match status" value="1"/>
</dbReference>
<evidence type="ECO:0000259" key="2">
    <source>
        <dbReference type="Pfam" id="PF13360"/>
    </source>
</evidence>
<dbReference type="RefSeq" id="WP_154739816.1">
    <property type="nucleotide sequence ID" value="NZ_WMBQ01000002.1"/>
</dbReference>
<dbReference type="EMBL" id="WMBQ01000002">
    <property type="protein sequence ID" value="MTD95253.1"/>
    <property type="molecule type" value="Genomic_DNA"/>
</dbReference>
<dbReference type="Gene3D" id="2.140.10.10">
    <property type="entry name" value="Quinoprotein alcohol dehydrogenase-like superfamily"/>
    <property type="match status" value="1"/>
</dbReference>
<reference evidence="3 4" key="1">
    <citation type="submission" date="2019-11" db="EMBL/GenBank/DDBJ databases">
        <title>Identification of a novel strain.</title>
        <authorList>
            <person name="Xu Q."/>
            <person name="Wang G."/>
        </authorList>
    </citation>
    <scope>NUCLEOTIDE SEQUENCE [LARGE SCALE GENOMIC DNA]</scope>
    <source>
        <strain evidence="4">xq</strain>
    </source>
</reference>
<dbReference type="Pfam" id="PF13360">
    <property type="entry name" value="PQQ_2"/>
    <property type="match status" value="1"/>
</dbReference>
<dbReference type="InterPro" id="IPR002372">
    <property type="entry name" value="PQQ_rpt_dom"/>
</dbReference>
<accession>A0A6I3KLK5</accession>
<comment type="caution">
    <text evidence="3">The sequence shown here is derived from an EMBL/GenBank/DDBJ whole genome shotgun (WGS) entry which is preliminary data.</text>
</comment>
<dbReference type="SMART" id="SM00564">
    <property type="entry name" value="PQQ"/>
    <property type="match status" value="3"/>
</dbReference>
<dbReference type="Proteomes" id="UP000440694">
    <property type="component" value="Unassembled WGS sequence"/>
</dbReference>
<dbReference type="SUPFAM" id="SSF53474">
    <property type="entry name" value="alpha/beta-Hydrolases"/>
    <property type="match status" value="1"/>
</dbReference>
<feature type="chain" id="PRO_5026158567" evidence="1">
    <location>
        <begin position="26"/>
        <end position="919"/>
    </location>
</feature>
<feature type="domain" description="Pyrrolo-quinoline quinone repeat" evidence="2">
    <location>
        <begin position="639"/>
        <end position="766"/>
    </location>
</feature>
<protein>
    <submittedName>
        <fullName evidence="3">PQQ-binding-like beta-propeller repeat protein</fullName>
    </submittedName>
</protein>
<dbReference type="PANTHER" id="PTHR34512:SF30">
    <property type="entry name" value="OUTER MEMBRANE PROTEIN ASSEMBLY FACTOR BAMB"/>
    <property type="match status" value="1"/>
</dbReference>
<dbReference type="Pfam" id="PF02450">
    <property type="entry name" value="LCAT"/>
    <property type="match status" value="1"/>
</dbReference>
<sequence>MHFRSHRRLSFAGLWLFATLPLAQADDFALLNTAKPEVQQQLGTVLPGFLAAQKNAVRANYPLFIFVPGIIGSRLERTTPNGSNVLWGLYDTSTPDLSILDGDDGAVRATILYDFKLGNVHEVDAYASGIQEIKNAQLGVDLLAYFPYDWRQDNGRTAEKLNDWLCDTKQYDQFKDREIRFIAHSMGGLVVKEWFRRYGGMPSCRVEGANAPQPKPLNIKEVIFLGTPHFGAPKAIKSLASGFTLMAKSFGGMLGLLKDRLDKGTVAKALNDYGALFPSVYQLLPIYHEHTADCMSHYTMPPDDWPPHIADIGGSGDKFSIFDAKAWEEMGWPATKPPSRTTKEFYGFLAETLPKARAFLCRLAQYKFPANVKVKYFASNSEKTDASFEITKKSTWWGWLPWSTPVWVIEDVARPPWTEGDGTVPMFVGRNALARGFTQLEDGDATERHECRISHSSLLNCTAFATYIRDVITIAKRAQADAATAYLDSHASEKDAVLQTLASANVYLDCRLKTFESGKGPEFSGCPVNDEIRERQGVDVKTLLAQATIAPPADDKAAKVELVASMKGLEPATRIDAAESGALASIEARKLNEGRNTLVALAGPMTGGDAFAPLQVDDKVIVSMPLTNKVVAVNLDQSPSVAWTHVAQQDPTVIPVMCCDEPNSGRLAYADGKVIKYESDTTLIALDAKTGKELWKTRTGDPQKGQVGDRLPYVVDDQVMVSVSGAEFGTRDYMTSLDVKTGKQNWRAYSRGPDDQILFNPETTMAEGKPVGRDSSLKTWTGDQWKISGGKQLSKAVFDPALKLMYYVASESAPFQPQARSPLASRTIFARAIDTGEAKWIYRLPASSEWDEAGSAELTLSEKSVKGGKRKVVDYLDAAGNLFSLDRTNGELLETMKIKASTMSREQKNPFEIDPSQLR</sequence>
<dbReference type="AlphaFoldDB" id="A0A6I3KLK5"/>
<dbReference type="GO" id="GO:0006629">
    <property type="term" value="P:lipid metabolic process"/>
    <property type="evidence" value="ECO:0007669"/>
    <property type="project" value="InterPro"/>
</dbReference>
<keyword evidence="1" id="KW-0732">Signal</keyword>
<dbReference type="PANTHER" id="PTHR34512">
    <property type="entry name" value="CELL SURFACE PROTEIN"/>
    <property type="match status" value="1"/>
</dbReference>
<feature type="signal peptide" evidence="1">
    <location>
        <begin position="1"/>
        <end position="25"/>
    </location>
</feature>
<dbReference type="InterPro" id="IPR003386">
    <property type="entry name" value="LACT/PDAT_acylTrfase"/>
</dbReference>
<name>A0A6I3KLK5_9HYPH</name>
<evidence type="ECO:0000256" key="1">
    <source>
        <dbReference type="SAM" id="SignalP"/>
    </source>
</evidence>
<keyword evidence="4" id="KW-1185">Reference proteome</keyword>
<proteinExistence type="predicted"/>
<organism evidence="3 4">
    <name type="scientific">Hyphomicrobium album</name>
    <dbReference type="NCBI Taxonomy" id="2665159"/>
    <lineage>
        <taxon>Bacteria</taxon>
        <taxon>Pseudomonadati</taxon>
        <taxon>Pseudomonadota</taxon>
        <taxon>Alphaproteobacteria</taxon>
        <taxon>Hyphomicrobiales</taxon>
        <taxon>Hyphomicrobiaceae</taxon>
        <taxon>Hyphomicrobium</taxon>
    </lineage>
</organism>
<dbReference type="InterPro" id="IPR018391">
    <property type="entry name" value="PQQ_b-propeller_rpt"/>
</dbReference>
<evidence type="ECO:0000313" key="3">
    <source>
        <dbReference type="EMBL" id="MTD95253.1"/>
    </source>
</evidence>
<evidence type="ECO:0000313" key="4">
    <source>
        <dbReference type="Proteomes" id="UP000440694"/>
    </source>
</evidence>
<gene>
    <name evidence="3" type="ORF">GIW81_13015</name>
</gene>
<dbReference type="SUPFAM" id="SSF50998">
    <property type="entry name" value="Quinoprotein alcohol dehydrogenase-like"/>
    <property type="match status" value="1"/>
</dbReference>
<dbReference type="GO" id="GO:0008374">
    <property type="term" value="F:O-acyltransferase activity"/>
    <property type="evidence" value="ECO:0007669"/>
    <property type="project" value="InterPro"/>
</dbReference>
<dbReference type="InterPro" id="IPR029058">
    <property type="entry name" value="AB_hydrolase_fold"/>
</dbReference>
<dbReference type="InterPro" id="IPR011047">
    <property type="entry name" value="Quinoprotein_ADH-like_sf"/>
</dbReference>